<dbReference type="GO" id="GO:0004222">
    <property type="term" value="F:metalloendopeptidase activity"/>
    <property type="evidence" value="ECO:0007669"/>
    <property type="project" value="TreeGrafter"/>
</dbReference>
<dbReference type="KEGG" id="msd:MYSTI_05813"/>
<accession>L7UKW9</accession>
<dbReference type="PATRIC" id="fig|1278073.3.peg.5891"/>
<dbReference type="InterPro" id="IPR016047">
    <property type="entry name" value="M23ase_b-sheet_dom"/>
</dbReference>
<name>L7UKW9_MYXSD</name>
<dbReference type="CDD" id="cd12797">
    <property type="entry name" value="M23_peptidase"/>
    <property type="match status" value="1"/>
</dbReference>
<dbReference type="PANTHER" id="PTHR21666">
    <property type="entry name" value="PEPTIDASE-RELATED"/>
    <property type="match status" value="1"/>
</dbReference>
<dbReference type="AlphaFoldDB" id="L7UKW9"/>
<dbReference type="HOGENOM" id="CLU_818417_0_0_7"/>
<proteinExistence type="predicted"/>
<sequence length="339" mass="36836">MRQQEAPDDAANPNIAVPPGMGHYCSMLWRGDRWALEWEPSSKSDPCGRLRDQQAEGRVAHAGLYSTHGLNNVVMRCRNGVDYWRGVGAGPLKSAVDEALASQRRGCVFTVAPDALPLFDSPFSASTRIQGHFPGGFDFAQGDVTVDVNGFDQPGLANAHIVESHGIDMSNTVAVNDHDGHDWTVPTGTPVLSVADGVVLLARDRKVPCESPIQKEVYIQHIVGSGEYEERFVTYYAHVDSYSVVAGQRVKKGQVIGLSGETGCAGGPHLHLAVTRLTNTASEYRRAYSIPSTDHPPMTSNIEPYGWEAPRGFDPWGWMNYPSGALSIDLWNPGQAPAR</sequence>
<dbReference type="EMBL" id="CP004025">
    <property type="protein sequence ID" value="AGC47089.1"/>
    <property type="molecule type" value="Genomic_DNA"/>
</dbReference>
<evidence type="ECO:0000313" key="3">
    <source>
        <dbReference type="Proteomes" id="UP000011131"/>
    </source>
</evidence>
<dbReference type="InterPro" id="IPR050570">
    <property type="entry name" value="Cell_wall_metabolism_enzyme"/>
</dbReference>
<reference evidence="2 3" key="1">
    <citation type="journal article" date="2013" name="Genome Announc.">
        <title>Complete genome sequence of Myxococcus stipitatus strain DSM 14675, a fruiting myxobacterium.</title>
        <authorList>
            <person name="Huntley S."/>
            <person name="Kneip S."/>
            <person name="Treuner-Lange A."/>
            <person name="Sogaard-Andersen L."/>
        </authorList>
    </citation>
    <scope>NUCLEOTIDE SEQUENCE [LARGE SCALE GENOMIC DNA]</scope>
    <source>
        <strain evidence="3">DSM 14675 / JCM 12634 / Mx s8</strain>
    </source>
</reference>
<keyword evidence="3" id="KW-1185">Reference proteome</keyword>
<dbReference type="PANTHER" id="PTHR21666:SF270">
    <property type="entry name" value="MUREIN HYDROLASE ACTIVATOR ENVC"/>
    <property type="match status" value="1"/>
</dbReference>
<feature type="domain" description="M23ase beta-sheet core" evidence="1">
    <location>
        <begin position="177"/>
        <end position="276"/>
    </location>
</feature>
<evidence type="ECO:0000313" key="2">
    <source>
        <dbReference type="EMBL" id="AGC47089.1"/>
    </source>
</evidence>
<dbReference type="InterPro" id="IPR011055">
    <property type="entry name" value="Dup_hybrid_motif"/>
</dbReference>
<protein>
    <submittedName>
        <fullName evidence="2">M23 peptidase domain-containing protein</fullName>
    </submittedName>
</protein>
<dbReference type="Proteomes" id="UP000011131">
    <property type="component" value="Chromosome"/>
</dbReference>
<dbReference type="eggNOG" id="COG0739">
    <property type="taxonomic scope" value="Bacteria"/>
</dbReference>
<organism evidence="2 3">
    <name type="scientific">Myxococcus stipitatus (strain DSM 14675 / JCM 12634 / Mx s8)</name>
    <dbReference type="NCBI Taxonomy" id="1278073"/>
    <lineage>
        <taxon>Bacteria</taxon>
        <taxon>Pseudomonadati</taxon>
        <taxon>Myxococcota</taxon>
        <taxon>Myxococcia</taxon>
        <taxon>Myxococcales</taxon>
        <taxon>Cystobacterineae</taxon>
        <taxon>Myxococcaceae</taxon>
        <taxon>Myxococcus</taxon>
    </lineage>
</organism>
<dbReference type="RefSeq" id="WP_015351344.1">
    <property type="nucleotide sequence ID" value="NC_020126.1"/>
</dbReference>
<dbReference type="SUPFAM" id="SSF51261">
    <property type="entry name" value="Duplicated hybrid motif"/>
    <property type="match status" value="1"/>
</dbReference>
<dbReference type="STRING" id="1278073.MYSTI_05813"/>
<dbReference type="Pfam" id="PF01551">
    <property type="entry name" value="Peptidase_M23"/>
    <property type="match status" value="1"/>
</dbReference>
<evidence type="ECO:0000259" key="1">
    <source>
        <dbReference type="Pfam" id="PF01551"/>
    </source>
</evidence>
<gene>
    <name evidence="2" type="ordered locus">MYSTI_05813</name>
</gene>
<dbReference type="Gene3D" id="2.70.70.10">
    <property type="entry name" value="Glucose Permease (Domain IIA)"/>
    <property type="match status" value="1"/>
</dbReference>